<gene>
    <name evidence="2" type="ORF">HPP92_022508</name>
</gene>
<dbReference type="Proteomes" id="UP000639772">
    <property type="component" value="Chromosome 12"/>
</dbReference>
<proteinExistence type="predicted"/>
<dbReference type="EMBL" id="JADCNM010000012">
    <property type="protein sequence ID" value="KAG0459380.1"/>
    <property type="molecule type" value="Genomic_DNA"/>
</dbReference>
<comment type="caution">
    <text evidence="2">The sequence shown here is derived from an EMBL/GenBank/DDBJ whole genome shotgun (WGS) entry which is preliminary data.</text>
</comment>
<evidence type="ECO:0000313" key="2">
    <source>
        <dbReference type="EMBL" id="KAG0459380.1"/>
    </source>
</evidence>
<dbReference type="AlphaFoldDB" id="A0A835PSC1"/>
<organism evidence="2 3">
    <name type="scientific">Vanilla planifolia</name>
    <name type="common">Vanilla</name>
    <dbReference type="NCBI Taxonomy" id="51239"/>
    <lineage>
        <taxon>Eukaryota</taxon>
        <taxon>Viridiplantae</taxon>
        <taxon>Streptophyta</taxon>
        <taxon>Embryophyta</taxon>
        <taxon>Tracheophyta</taxon>
        <taxon>Spermatophyta</taxon>
        <taxon>Magnoliopsida</taxon>
        <taxon>Liliopsida</taxon>
        <taxon>Asparagales</taxon>
        <taxon>Orchidaceae</taxon>
        <taxon>Vanilloideae</taxon>
        <taxon>Vanilleae</taxon>
        <taxon>Vanilla</taxon>
    </lineage>
</organism>
<accession>A0A835PSC1</accession>
<name>A0A835PSC1_VANPL</name>
<evidence type="ECO:0000256" key="1">
    <source>
        <dbReference type="SAM" id="MobiDB-lite"/>
    </source>
</evidence>
<feature type="compositionally biased region" description="Basic residues" evidence="1">
    <location>
        <begin position="42"/>
        <end position="60"/>
    </location>
</feature>
<feature type="region of interest" description="Disordered" evidence="1">
    <location>
        <begin position="1"/>
        <end position="85"/>
    </location>
</feature>
<protein>
    <submittedName>
        <fullName evidence="2">Uncharacterized protein</fullName>
    </submittedName>
</protein>
<reference evidence="2 3" key="1">
    <citation type="journal article" date="2020" name="Nat. Food">
        <title>A phased Vanilla planifolia genome enables genetic improvement of flavour and production.</title>
        <authorList>
            <person name="Hasing T."/>
            <person name="Tang H."/>
            <person name="Brym M."/>
            <person name="Khazi F."/>
            <person name="Huang T."/>
            <person name="Chambers A.H."/>
        </authorList>
    </citation>
    <scope>NUCLEOTIDE SEQUENCE [LARGE SCALE GENOMIC DNA]</scope>
    <source>
        <tissue evidence="2">Leaf</tissue>
    </source>
</reference>
<evidence type="ECO:0000313" key="3">
    <source>
        <dbReference type="Proteomes" id="UP000639772"/>
    </source>
</evidence>
<sequence length="85" mass="9590">MDSGTSFGIEFGVQTDSPEPKQRKTLFPRRAPSPPPTTAAGGRRRSRRRTPIRFDRRSRKTRLEVPPGSRQRDSQPGPTPTKIPH</sequence>